<dbReference type="UniPathway" id="UPA00196"/>
<keyword evidence="5" id="KW-0256">Endoplasmic reticulum</keyword>
<proteinExistence type="predicted"/>
<evidence type="ECO:0000256" key="1">
    <source>
        <dbReference type="ARBA" id="ARBA00004477"/>
    </source>
</evidence>
<dbReference type="AlphaFoldDB" id="A0A2G2XUP7"/>
<accession>A0A2G2XUP7</accession>
<organism evidence="8 9">
    <name type="scientific">Capsicum annuum</name>
    <name type="common">Capsicum pepper</name>
    <dbReference type="NCBI Taxonomy" id="4072"/>
    <lineage>
        <taxon>Eukaryota</taxon>
        <taxon>Viridiplantae</taxon>
        <taxon>Streptophyta</taxon>
        <taxon>Embryophyta</taxon>
        <taxon>Tracheophyta</taxon>
        <taxon>Spermatophyta</taxon>
        <taxon>Magnoliopsida</taxon>
        <taxon>eudicotyledons</taxon>
        <taxon>Gunneridae</taxon>
        <taxon>Pentapetalae</taxon>
        <taxon>asterids</taxon>
        <taxon>lamiids</taxon>
        <taxon>Solanales</taxon>
        <taxon>Solanaceae</taxon>
        <taxon>Solanoideae</taxon>
        <taxon>Capsiceae</taxon>
        <taxon>Capsicum</taxon>
    </lineage>
</organism>
<comment type="caution">
    <text evidence="8">The sequence shown here is derived from an EMBL/GenBank/DDBJ whole genome shotgun (WGS) entry which is preliminary data.</text>
</comment>
<comment type="pathway">
    <text evidence="2">Glycolipid biosynthesis; glycosylphosphatidylinositol-anchor biosynthesis.</text>
</comment>
<keyword evidence="3" id="KW-0337">GPI-anchor biosynthesis</keyword>
<sequence length="195" mass="21224">MGRSQLICTGGILMVTVQYSNDYKDDKNEALHTQYIFRTDVPHGGPAFHAAGTVCKTEFWNSFSGAFELVSQCKSNGLKVAVASSADRIKVDANLAAPAACVFGSSWTDWHIIFTTTKQNESTDYIICLPSYGDVIGAWFGAWPMSLDWASPWQSFQIAQYSSQVTLTASMKTIFGSALSSTLTGTRMSRMTLAG</sequence>
<dbReference type="Proteomes" id="UP000222542">
    <property type="component" value="Unassembled WGS sequence"/>
</dbReference>
<keyword evidence="9" id="KW-1185">Reference proteome</keyword>
<evidence type="ECO:0000256" key="2">
    <source>
        <dbReference type="ARBA" id="ARBA00004687"/>
    </source>
</evidence>
<dbReference type="Pfam" id="PF06699">
    <property type="entry name" value="PIG-F"/>
    <property type="match status" value="1"/>
</dbReference>
<dbReference type="EMBL" id="AYRZ02000206">
    <property type="protein sequence ID" value="PHT61225.1"/>
    <property type="molecule type" value="Genomic_DNA"/>
</dbReference>
<reference evidence="8 9" key="1">
    <citation type="journal article" date="2014" name="Nat. Genet.">
        <title>Genome sequence of the hot pepper provides insights into the evolution of pungency in Capsicum species.</title>
        <authorList>
            <person name="Kim S."/>
            <person name="Park M."/>
            <person name="Yeom S.I."/>
            <person name="Kim Y.M."/>
            <person name="Lee J.M."/>
            <person name="Lee H.A."/>
            <person name="Seo E."/>
            <person name="Choi J."/>
            <person name="Cheong K."/>
            <person name="Kim K.T."/>
            <person name="Jung K."/>
            <person name="Lee G.W."/>
            <person name="Oh S.K."/>
            <person name="Bae C."/>
            <person name="Kim S.B."/>
            <person name="Lee H.Y."/>
            <person name="Kim S.Y."/>
            <person name="Kim M.S."/>
            <person name="Kang B.C."/>
            <person name="Jo Y.D."/>
            <person name="Yang H.B."/>
            <person name="Jeong H.J."/>
            <person name="Kang W.H."/>
            <person name="Kwon J.K."/>
            <person name="Shin C."/>
            <person name="Lim J.Y."/>
            <person name="Park J.H."/>
            <person name="Huh J.H."/>
            <person name="Kim J.S."/>
            <person name="Kim B.D."/>
            <person name="Cohen O."/>
            <person name="Paran I."/>
            <person name="Suh M.C."/>
            <person name="Lee S.B."/>
            <person name="Kim Y.K."/>
            <person name="Shin Y."/>
            <person name="Noh S.J."/>
            <person name="Park J."/>
            <person name="Seo Y.S."/>
            <person name="Kwon S.Y."/>
            <person name="Kim H.A."/>
            <person name="Park J.M."/>
            <person name="Kim H.J."/>
            <person name="Choi S.B."/>
            <person name="Bosland P.W."/>
            <person name="Reeves G."/>
            <person name="Jo S.H."/>
            <person name="Lee B.W."/>
            <person name="Cho H.T."/>
            <person name="Choi H.S."/>
            <person name="Lee M.S."/>
            <person name="Yu Y."/>
            <person name="Do Choi Y."/>
            <person name="Park B.S."/>
            <person name="van Deynze A."/>
            <person name="Ashrafi H."/>
            <person name="Hill T."/>
            <person name="Kim W.T."/>
            <person name="Pai H.S."/>
            <person name="Ahn H.K."/>
            <person name="Yeam I."/>
            <person name="Giovannoni J.J."/>
            <person name="Rose J.K."/>
            <person name="Sorensen I."/>
            <person name="Lee S.J."/>
            <person name="Kim R.W."/>
            <person name="Choi I.Y."/>
            <person name="Choi B.S."/>
            <person name="Lim J.S."/>
            <person name="Lee Y.H."/>
            <person name="Choi D."/>
        </authorList>
    </citation>
    <scope>NUCLEOTIDE SEQUENCE [LARGE SCALE GENOMIC DNA]</scope>
    <source>
        <strain evidence="9">cv. CM334</strain>
    </source>
</reference>
<evidence type="ECO:0000256" key="7">
    <source>
        <dbReference type="ARBA" id="ARBA00023136"/>
    </source>
</evidence>
<protein>
    <submittedName>
        <fullName evidence="8">Uncharacterized protein</fullName>
    </submittedName>
</protein>
<dbReference type="GO" id="GO:0006506">
    <property type="term" value="P:GPI anchor biosynthetic process"/>
    <property type="evidence" value="ECO:0007669"/>
    <property type="project" value="UniProtKB-UniPathway"/>
</dbReference>
<evidence type="ECO:0000313" key="9">
    <source>
        <dbReference type="Proteomes" id="UP000222542"/>
    </source>
</evidence>
<evidence type="ECO:0000256" key="5">
    <source>
        <dbReference type="ARBA" id="ARBA00022824"/>
    </source>
</evidence>
<dbReference type="InterPro" id="IPR009580">
    <property type="entry name" value="GPI_biosynthesis_protein_Pig-F"/>
</dbReference>
<gene>
    <name evidence="8" type="ORF">T459_34925</name>
</gene>
<keyword evidence="7" id="KW-0472">Membrane</keyword>
<evidence type="ECO:0000313" key="8">
    <source>
        <dbReference type="EMBL" id="PHT61225.1"/>
    </source>
</evidence>
<evidence type="ECO:0000256" key="6">
    <source>
        <dbReference type="ARBA" id="ARBA00022989"/>
    </source>
</evidence>
<dbReference type="GO" id="GO:0005789">
    <property type="term" value="C:endoplasmic reticulum membrane"/>
    <property type="evidence" value="ECO:0007669"/>
    <property type="project" value="UniProtKB-SubCell"/>
</dbReference>
<comment type="subcellular location">
    <subcellularLocation>
        <location evidence="1">Endoplasmic reticulum membrane</location>
        <topology evidence="1">Multi-pass membrane protein</topology>
    </subcellularLocation>
</comment>
<dbReference type="Gramene" id="PHT61225">
    <property type="protein sequence ID" value="PHT61225"/>
    <property type="gene ID" value="T459_34925"/>
</dbReference>
<dbReference type="STRING" id="4072.A0A2G2XUP7"/>
<keyword evidence="4" id="KW-0812">Transmembrane</keyword>
<reference evidence="8 9" key="2">
    <citation type="journal article" date="2017" name="Genome Biol.">
        <title>New reference genome sequences of hot pepper reveal the massive evolution of plant disease-resistance genes by retroduplication.</title>
        <authorList>
            <person name="Kim S."/>
            <person name="Park J."/>
            <person name="Yeom S.I."/>
            <person name="Kim Y.M."/>
            <person name="Seo E."/>
            <person name="Kim K.T."/>
            <person name="Kim M.S."/>
            <person name="Lee J.M."/>
            <person name="Cheong K."/>
            <person name="Shin H.S."/>
            <person name="Kim S.B."/>
            <person name="Han K."/>
            <person name="Lee J."/>
            <person name="Park M."/>
            <person name="Lee H.A."/>
            <person name="Lee H.Y."/>
            <person name="Lee Y."/>
            <person name="Oh S."/>
            <person name="Lee J.H."/>
            <person name="Choi E."/>
            <person name="Choi E."/>
            <person name="Lee S.E."/>
            <person name="Jeon J."/>
            <person name="Kim H."/>
            <person name="Choi G."/>
            <person name="Song H."/>
            <person name="Lee J."/>
            <person name="Lee S.C."/>
            <person name="Kwon J.K."/>
            <person name="Lee H.Y."/>
            <person name="Koo N."/>
            <person name="Hong Y."/>
            <person name="Kim R.W."/>
            <person name="Kang W.H."/>
            <person name="Huh J.H."/>
            <person name="Kang B.C."/>
            <person name="Yang T.J."/>
            <person name="Lee Y.H."/>
            <person name="Bennetzen J.L."/>
            <person name="Choi D."/>
        </authorList>
    </citation>
    <scope>NUCLEOTIDE SEQUENCE [LARGE SCALE GENOMIC DNA]</scope>
    <source>
        <strain evidence="9">cv. CM334</strain>
    </source>
</reference>
<evidence type="ECO:0000256" key="3">
    <source>
        <dbReference type="ARBA" id="ARBA00022502"/>
    </source>
</evidence>
<evidence type="ECO:0000256" key="4">
    <source>
        <dbReference type="ARBA" id="ARBA00022692"/>
    </source>
</evidence>
<name>A0A2G2XUP7_CAPAN</name>
<keyword evidence="6" id="KW-1133">Transmembrane helix</keyword>